<accession>A0A975MRT9</accession>
<protein>
    <submittedName>
        <fullName evidence="1">Uncharacterized protein</fullName>
    </submittedName>
</protein>
<evidence type="ECO:0000313" key="1">
    <source>
        <dbReference type="EMBL" id="QWF72339.1"/>
    </source>
</evidence>
<proteinExistence type="predicted"/>
<dbReference type="SUPFAM" id="SSF56399">
    <property type="entry name" value="ADP-ribosylation"/>
    <property type="match status" value="1"/>
</dbReference>
<dbReference type="Proteomes" id="UP000676649">
    <property type="component" value="Chromosome"/>
</dbReference>
<dbReference type="KEGG" id="mpad:KEF85_07805"/>
<keyword evidence="2" id="KW-1185">Reference proteome</keyword>
<evidence type="ECO:0000313" key="2">
    <source>
        <dbReference type="Proteomes" id="UP000676649"/>
    </source>
</evidence>
<reference evidence="1" key="1">
    <citation type="submission" date="2021-04" db="EMBL/GenBank/DDBJ databases">
        <title>Draft genome sequence data of methanotrophic Methylovulum sp. strain S1L and Methylomonas sp. strain S2AM isolated from boreal lake water columns.</title>
        <authorList>
            <person name="Rissanen A.J."/>
            <person name="Mangayil R."/>
            <person name="Svenning M.M."/>
            <person name="Khanongnuch R."/>
        </authorList>
    </citation>
    <scope>NUCLEOTIDE SEQUENCE</scope>
    <source>
        <strain evidence="1">S2AM</strain>
    </source>
</reference>
<dbReference type="AlphaFoldDB" id="A0A975MRT9"/>
<sequence>MYSSKPAYVLGFHGLDEEIGKKVLNSELTLRHSQNSYDWLGHGVYFWESSPERAYQFAEQSIQRRESTIKKPFVIGAIIDLGICLDLLDQKWLDFLREAYDQLILGLNEAGKELPTNAAFGENDFDFKKRELDCAVIRYAVELAETEQNIKFDSVRAAFWEGEELYPQAGFKTHNHIQLSIINPDCIKGIFLPRQKTNN</sequence>
<gene>
    <name evidence="1" type="ORF">KEF85_07805</name>
</gene>
<name>A0A975MRT9_9GAMM</name>
<organism evidence="1 2">
    <name type="scientific">Methylomonas paludis</name>
    <dbReference type="NCBI Taxonomy" id="1173101"/>
    <lineage>
        <taxon>Bacteria</taxon>
        <taxon>Pseudomonadati</taxon>
        <taxon>Pseudomonadota</taxon>
        <taxon>Gammaproteobacteria</taxon>
        <taxon>Methylococcales</taxon>
        <taxon>Methylococcaceae</taxon>
        <taxon>Methylomonas</taxon>
    </lineage>
</organism>
<dbReference type="EMBL" id="CP073754">
    <property type="protein sequence ID" value="QWF72339.1"/>
    <property type="molecule type" value="Genomic_DNA"/>
</dbReference>
<dbReference type="RefSeq" id="WP_215584720.1">
    <property type="nucleotide sequence ID" value="NZ_CP073754.1"/>
</dbReference>